<comment type="caution">
    <text evidence="1">The sequence shown here is derived from an EMBL/GenBank/DDBJ whole genome shotgun (WGS) entry which is preliminary data.</text>
</comment>
<dbReference type="RefSeq" id="WP_049650011.1">
    <property type="nucleotide sequence ID" value="NZ_QVIG01000001.1"/>
</dbReference>
<protein>
    <submittedName>
        <fullName evidence="1">Uncharacterized protein</fullName>
    </submittedName>
</protein>
<dbReference type="AlphaFoldDB" id="A0A372ZW08"/>
<dbReference type="Proteomes" id="UP000263377">
    <property type="component" value="Unassembled WGS sequence"/>
</dbReference>
<sequence length="193" mass="21043">MMEQGADDGEVTYEQVTVVSLAGCEPVGPARFAVRVAREGMTVKRVAGYWVRWDERWGPEEVRHHSRWIADEEYVRPDTGSLEGTLAVMVAAYWTDPAGAFPRRPGTETVVTFRPGETEHELVLEQPAPPVSAAAAAHRPASLSVQLTHARWLGGDGQPIHYGFSGATEEAAGGEGEWLVRFPECGTGLLPYV</sequence>
<dbReference type="EMBL" id="QVIG01000001">
    <property type="protein sequence ID" value="RGD59951.1"/>
    <property type="molecule type" value="Genomic_DNA"/>
</dbReference>
<evidence type="ECO:0000313" key="2">
    <source>
        <dbReference type="Proteomes" id="UP000263377"/>
    </source>
</evidence>
<accession>A0A372ZW08</accession>
<keyword evidence="2" id="KW-1185">Reference proteome</keyword>
<reference evidence="1 2" key="1">
    <citation type="submission" date="2018-08" db="EMBL/GenBank/DDBJ databases">
        <title>Diversity &amp; Physiological Properties of Lignin-Decomposing Actinobacteria from Soil.</title>
        <authorList>
            <person name="Roh S.G."/>
            <person name="Kim S.B."/>
        </authorList>
    </citation>
    <scope>NUCLEOTIDE SEQUENCE [LARGE SCALE GENOMIC DNA]</scope>
    <source>
        <strain evidence="1 2">MMS17-GH009</strain>
    </source>
</reference>
<name>A0A372ZW08_9ACTN</name>
<proteinExistence type="predicted"/>
<organism evidence="1 2">
    <name type="scientific">Kitasatospora xanthocidica</name>
    <dbReference type="NCBI Taxonomy" id="83382"/>
    <lineage>
        <taxon>Bacteria</taxon>
        <taxon>Bacillati</taxon>
        <taxon>Actinomycetota</taxon>
        <taxon>Actinomycetes</taxon>
        <taxon>Kitasatosporales</taxon>
        <taxon>Streptomycetaceae</taxon>
        <taxon>Kitasatospora</taxon>
    </lineage>
</organism>
<gene>
    <name evidence="1" type="ORF">DR950_21135</name>
</gene>
<evidence type="ECO:0000313" key="1">
    <source>
        <dbReference type="EMBL" id="RGD59951.1"/>
    </source>
</evidence>